<dbReference type="InterPro" id="IPR026988">
    <property type="entry name" value="YaaC-like"/>
</dbReference>
<dbReference type="Pfam" id="PF14175">
    <property type="entry name" value="YaaC"/>
    <property type="match status" value="2"/>
</dbReference>
<dbReference type="EMBL" id="FWZX01000040">
    <property type="protein sequence ID" value="SMF79853.1"/>
    <property type="molecule type" value="Genomic_DNA"/>
</dbReference>
<accession>A0A1Y6CVA8</accession>
<gene>
    <name evidence="1" type="ORF">SAMN05428998_14049</name>
</gene>
<dbReference type="Proteomes" id="UP000192917">
    <property type="component" value="Unassembled WGS sequence"/>
</dbReference>
<protein>
    <recommendedName>
        <fullName evidence="3">YaaC-like Protein</fullName>
    </recommendedName>
</protein>
<proteinExistence type="predicted"/>
<evidence type="ECO:0000313" key="1">
    <source>
        <dbReference type="EMBL" id="SMF79853.1"/>
    </source>
</evidence>
<keyword evidence="2" id="KW-1185">Reference proteome</keyword>
<reference evidence="1 2" key="1">
    <citation type="submission" date="2017-04" db="EMBL/GenBank/DDBJ databases">
        <authorList>
            <person name="Afonso C.L."/>
            <person name="Miller P.J."/>
            <person name="Scott M.A."/>
            <person name="Spackman E."/>
            <person name="Goraichik I."/>
            <person name="Dimitrov K.M."/>
            <person name="Suarez D.L."/>
            <person name="Swayne D.E."/>
        </authorList>
    </citation>
    <scope>NUCLEOTIDE SEQUENCE [LARGE SCALE GENOMIC DNA]</scope>
    <source>
        <strain evidence="1 2">USBA 355</strain>
    </source>
</reference>
<dbReference type="RefSeq" id="WP_143596391.1">
    <property type="nucleotide sequence ID" value="NZ_FWZX01000040.1"/>
</dbReference>
<sequence length="392" mass="44737">MTPPRVTKISRPKSVEYAWSGLRRFHNTRRTTDILIKRHKIPVEHFANAKKQADQIRSCLLQAKEYFDAFQISSLATKPVHLYYACMLMALAEILTKGSGNQSLDKLRDTHRHHGLLTNFDIRRTERGGLDPGLLRAKAHVSGDVKLGTFAVWQNLAKHPPLTGAVIRRFAGGGQSESVETILESDTRVDQNFPVDGLSLIDCVTHIPYLWEHMRPLGISVDLARTRIQLMAMESANEVTLRESFDIQPGNPTSIARAVEKIKIDPNLAAHTEIVEFRNGGISFRVTSHIYKKYTYENIERYRIETPHGMNLTSKDVFLLGSHDFLNEFGFLYCGLYILGMISRYYPDLWMKEIQDSTDFSIIAEYFLDAACHRLPILVLEQLSEEIILYDD</sequence>
<dbReference type="AlphaFoldDB" id="A0A1Y6CVA8"/>
<name>A0A1Y6CVA8_9PROT</name>
<dbReference type="STRING" id="560819.SAMN05428998_14049"/>
<organism evidence="1 2">
    <name type="scientific">Tistlia consotensis USBA 355</name>
    <dbReference type="NCBI Taxonomy" id="560819"/>
    <lineage>
        <taxon>Bacteria</taxon>
        <taxon>Pseudomonadati</taxon>
        <taxon>Pseudomonadota</taxon>
        <taxon>Alphaproteobacteria</taxon>
        <taxon>Rhodospirillales</taxon>
        <taxon>Rhodovibrionaceae</taxon>
        <taxon>Tistlia</taxon>
    </lineage>
</organism>
<evidence type="ECO:0000313" key="2">
    <source>
        <dbReference type="Proteomes" id="UP000192917"/>
    </source>
</evidence>
<evidence type="ECO:0008006" key="3">
    <source>
        <dbReference type="Google" id="ProtNLM"/>
    </source>
</evidence>